<dbReference type="InterPro" id="IPR050280">
    <property type="entry name" value="OMP_Chaperone_SurA"/>
</dbReference>
<evidence type="ECO:0000313" key="4">
    <source>
        <dbReference type="EMBL" id="MFD0987194.1"/>
    </source>
</evidence>
<name>A0ABW3JAU3_9HYPH</name>
<protein>
    <submittedName>
        <fullName evidence="4">SurA N-terminal domain-containing protein</fullName>
    </submittedName>
</protein>
<dbReference type="Proteomes" id="UP001597102">
    <property type="component" value="Unassembled WGS sequence"/>
</dbReference>
<dbReference type="SUPFAM" id="SSF109998">
    <property type="entry name" value="Triger factor/SurA peptide-binding domain-like"/>
    <property type="match status" value="1"/>
</dbReference>
<accession>A0ABW3JAU3</accession>
<feature type="domain" description="SurA N-terminal" evidence="3">
    <location>
        <begin position="59"/>
        <end position="167"/>
    </location>
</feature>
<dbReference type="Gene3D" id="1.10.4030.10">
    <property type="entry name" value="Porin chaperone SurA, peptide-binding domain"/>
    <property type="match status" value="1"/>
</dbReference>
<proteinExistence type="predicted"/>
<keyword evidence="5" id="KW-1185">Reference proteome</keyword>
<evidence type="ECO:0000256" key="1">
    <source>
        <dbReference type="ARBA" id="ARBA00022729"/>
    </source>
</evidence>
<dbReference type="InterPro" id="IPR015391">
    <property type="entry name" value="SurA_N"/>
</dbReference>
<comment type="caution">
    <text evidence="4">The sequence shown here is derived from an EMBL/GenBank/DDBJ whole genome shotgun (WGS) entry which is preliminary data.</text>
</comment>
<evidence type="ECO:0000256" key="2">
    <source>
        <dbReference type="ARBA" id="ARBA00023110"/>
    </source>
</evidence>
<keyword evidence="1" id="KW-0732">Signal</keyword>
<reference evidence="5" key="1">
    <citation type="journal article" date="2019" name="Int. J. Syst. Evol. Microbiol.">
        <title>The Global Catalogue of Microorganisms (GCM) 10K type strain sequencing project: providing services to taxonomists for standard genome sequencing and annotation.</title>
        <authorList>
            <consortium name="The Broad Institute Genomics Platform"/>
            <consortium name="The Broad Institute Genome Sequencing Center for Infectious Disease"/>
            <person name="Wu L."/>
            <person name="Ma J."/>
        </authorList>
    </citation>
    <scope>NUCLEOTIDE SEQUENCE [LARGE SCALE GENOMIC DNA]</scope>
    <source>
        <strain evidence="5">CCUG 61697</strain>
    </source>
</reference>
<keyword evidence="2" id="KW-0697">Rotamase</keyword>
<gene>
    <name evidence="4" type="ORF">ACFQ2F_08795</name>
</gene>
<evidence type="ECO:0000259" key="3">
    <source>
        <dbReference type="Pfam" id="PF09312"/>
    </source>
</evidence>
<organism evidence="4 5">
    <name type="scientific">Methyloligella solikamskensis</name>
    <dbReference type="NCBI Taxonomy" id="1177756"/>
    <lineage>
        <taxon>Bacteria</taxon>
        <taxon>Pseudomonadati</taxon>
        <taxon>Pseudomonadota</taxon>
        <taxon>Alphaproteobacteria</taxon>
        <taxon>Hyphomicrobiales</taxon>
        <taxon>Hyphomicrobiaceae</taxon>
        <taxon>Methyloligella</taxon>
    </lineage>
</organism>
<dbReference type="RefSeq" id="WP_379088712.1">
    <property type="nucleotide sequence ID" value="NZ_JBHTJO010000001.1"/>
</dbReference>
<dbReference type="EMBL" id="JBHTJO010000001">
    <property type="protein sequence ID" value="MFD0987194.1"/>
    <property type="molecule type" value="Genomic_DNA"/>
</dbReference>
<evidence type="ECO:0000313" key="5">
    <source>
        <dbReference type="Proteomes" id="UP001597102"/>
    </source>
</evidence>
<dbReference type="PANTHER" id="PTHR47637">
    <property type="entry name" value="CHAPERONE SURA"/>
    <property type="match status" value="1"/>
</dbReference>
<sequence length="336" mass="37179">MALSEAMTSNRYIGPSEATATPLRTARLMRPFAFAALTACALTWALTVPLPAFAQSEQSIVMLVNDDPISAYDIDQRTRFLAITSQQQPNAELKKKAEDMLIEERLQIQQGKELKIFPDEADVNKVVSNMASKNKLTGEGLAAALGKAGINIKTLKDRIRAQLVWQDVIMKKFRHTVNVGESDIDEALSQADTGSLAQNTVFALQKIRLPARGEASIGRQLAQADTMRTRFRTCERTEALVKDFPGARMQTISQTKASSVPQPARTMLMHADVNSMIAPTISSGSVDVYVLCGKDSTSDVPMERDTAKRELMTKEMKVSAERLLRDLKNDAYIERR</sequence>
<dbReference type="PANTHER" id="PTHR47637:SF1">
    <property type="entry name" value="CHAPERONE SURA"/>
    <property type="match status" value="1"/>
</dbReference>
<keyword evidence="2" id="KW-0413">Isomerase</keyword>
<dbReference type="Pfam" id="PF09312">
    <property type="entry name" value="SurA_N"/>
    <property type="match status" value="1"/>
</dbReference>
<dbReference type="InterPro" id="IPR027304">
    <property type="entry name" value="Trigger_fact/SurA_dom_sf"/>
</dbReference>